<feature type="compositionally biased region" description="Polar residues" evidence="1">
    <location>
        <begin position="193"/>
        <end position="202"/>
    </location>
</feature>
<protein>
    <submittedName>
        <fullName evidence="3">Uncharacterized protein</fullName>
    </submittedName>
</protein>
<evidence type="ECO:0000313" key="4">
    <source>
        <dbReference type="Proteomes" id="UP001556367"/>
    </source>
</evidence>
<feature type="compositionally biased region" description="Low complexity" evidence="1">
    <location>
        <begin position="203"/>
        <end position="222"/>
    </location>
</feature>
<feature type="transmembrane region" description="Helical" evidence="2">
    <location>
        <begin position="108"/>
        <end position="130"/>
    </location>
</feature>
<dbReference type="EMBL" id="JASNQZ010000006">
    <property type="protein sequence ID" value="KAL0956652.1"/>
    <property type="molecule type" value="Genomic_DNA"/>
</dbReference>
<feature type="compositionally biased region" description="Acidic residues" evidence="1">
    <location>
        <begin position="601"/>
        <end position="615"/>
    </location>
</feature>
<feature type="compositionally biased region" description="Basic and acidic residues" evidence="1">
    <location>
        <begin position="427"/>
        <end position="438"/>
    </location>
</feature>
<proteinExistence type="predicted"/>
<keyword evidence="2" id="KW-1133">Transmembrane helix</keyword>
<keyword evidence="4" id="KW-1185">Reference proteome</keyword>
<feature type="compositionally biased region" description="Low complexity" evidence="1">
    <location>
        <begin position="161"/>
        <end position="175"/>
    </location>
</feature>
<feature type="compositionally biased region" description="Pro residues" evidence="1">
    <location>
        <begin position="475"/>
        <end position="487"/>
    </location>
</feature>
<organism evidence="3 4">
    <name type="scientific">Hohenbuehelia grisea</name>
    <dbReference type="NCBI Taxonomy" id="104357"/>
    <lineage>
        <taxon>Eukaryota</taxon>
        <taxon>Fungi</taxon>
        <taxon>Dikarya</taxon>
        <taxon>Basidiomycota</taxon>
        <taxon>Agaricomycotina</taxon>
        <taxon>Agaricomycetes</taxon>
        <taxon>Agaricomycetidae</taxon>
        <taxon>Agaricales</taxon>
        <taxon>Pleurotineae</taxon>
        <taxon>Pleurotaceae</taxon>
        <taxon>Hohenbuehelia</taxon>
    </lineage>
</organism>
<feature type="region of interest" description="Disordered" evidence="1">
    <location>
        <begin position="412"/>
        <end position="656"/>
    </location>
</feature>
<evidence type="ECO:0000256" key="2">
    <source>
        <dbReference type="SAM" id="Phobius"/>
    </source>
</evidence>
<feature type="compositionally biased region" description="Polar residues" evidence="1">
    <location>
        <begin position="577"/>
        <end position="591"/>
    </location>
</feature>
<evidence type="ECO:0000313" key="3">
    <source>
        <dbReference type="EMBL" id="KAL0956652.1"/>
    </source>
</evidence>
<evidence type="ECO:0000256" key="1">
    <source>
        <dbReference type="SAM" id="MobiDB-lite"/>
    </source>
</evidence>
<sequence length="715" mass="76720">MSSSSIVASILSFSTRSSRSVSQARSGLFSWDAVMDSILAIATGLGLRVVVDAVSHDDLRTTGSIIGLWEGVVLMHFLNKMPRSYDPYVAYIVRLFVDFLVTESLSRLAIVLLWTGMGMVVADVAPIFWYDMGFRRAWRRLRRDTYILLRPIRKAFPYFGRSSSSSSRLGSASSRVRFHERSSPSRHTHAESVATTAVRSNAPSTTTTATRTTTTSIPTQTPGIPPTSQIPPDTLRRRLVPGSFPGYASETETERGSVAGLPPLPPSTKASTSGSVLSDAASDILATPRAGHSRIQLRAIPDDPLQSPGVSSTSSLSDDVSLDLENAELPDIDVLQAESVHVAAAVVKDREHTPRQQPMVLPPTPADTLRSVDVRKANELLDRDVPPPTATMPVIPDQGEGLESDWENIEAAEAVPEEGGLLMSNDSKGKDKGKDKGKGKAKSTSDGQEKSLPAIPRAFDFGSTSAWIPHNKPSTPAPIPIPEPHPNPFAFDLDEPRLPESFASGLRMPVPDVPPRQETPPPSFEDVYGPNANDVPPPDPTKKSQSLLDFSDDDGLGDNGDSGDSPENVDAHDSANNDDVVSNGPVANSTELVDRMVSDHGEDDGEDGDIPEADTADPAQLAEPENGDKIASLSPPVSPVPSSTPLPERLSKAQALREQAAALTQELQDLEEQRAKAEAKGDSELVVAKKVDIAEKRTELAKVQARAAKRAIKSE</sequence>
<name>A0ABR3JLP0_9AGAR</name>
<dbReference type="Proteomes" id="UP001556367">
    <property type="component" value="Unassembled WGS sequence"/>
</dbReference>
<keyword evidence="2" id="KW-0812">Transmembrane</keyword>
<feature type="region of interest" description="Disordered" evidence="1">
    <location>
        <begin position="298"/>
        <end position="318"/>
    </location>
</feature>
<accession>A0ABR3JLP0</accession>
<feature type="compositionally biased region" description="Pro residues" evidence="1">
    <location>
        <begin position="511"/>
        <end position="523"/>
    </location>
</feature>
<keyword evidence="2" id="KW-0472">Membrane</keyword>
<reference evidence="4" key="1">
    <citation type="submission" date="2024-06" db="EMBL/GenBank/DDBJ databases">
        <title>Multi-omics analyses provide insights into the biosynthesis of the anticancer antibiotic pleurotin in Hohenbuehelia grisea.</title>
        <authorList>
            <person name="Weaver J.A."/>
            <person name="Alberti F."/>
        </authorList>
    </citation>
    <scope>NUCLEOTIDE SEQUENCE [LARGE SCALE GENOMIC DNA]</scope>
    <source>
        <strain evidence="4">T-177</strain>
    </source>
</reference>
<feature type="region of interest" description="Disordered" evidence="1">
    <location>
        <begin position="382"/>
        <end position="401"/>
    </location>
</feature>
<feature type="region of interest" description="Disordered" evidence="1">
    <location>
        <begin position="160"/>
        <end position="275"/>
    </location>
</feature>
<gene>
    <name evidence="3" type="ORF">HGRIS_002784</name>
</gene>
<comment type="caution">
    <text evidence="3">The sequence shown here is derived from an EMBL/GenBank/DDBJ whole genome shotgun (WGS) entry which is preliminary data.</text>
</comment>